<accession>A0A8S5U5L0</accession>
<sequence>MRSYGWSYDYLLWGISWLNVQLMIADAPRSKDLPTDEDGNVIDESKIERHELKTKEDIKNYIKGII</sequence>
<name>A0A8S5U5L0_9CAUD</name>
<reference evidence="1" key="1">
    <citation type="journal article" date="2021" name="Proc. Natl. Acad. Sci. U.S.A.">
        <title>A Catalog of Tens of Thousands of Viruses from Human Metagenomes Reveals Hidden Associations with Chronic Diseases.</title>
        <authorList>
            <person name="Tisza M.J."/>
            <person name="Buck C.B."/>
        </authorList>
    </citation>
    <scope>NUCLEOTIDE SEQUENCE</scope>
    <source>
        <strain evidence="1">CtCS019</strain>
    </source>
</reference>
<dbReference type="EMBL" id="BK016015">
    <property type="protein sequence ID" value="DAF89678.1"/>
    <property type="molecule type" value="Genomic_DNA"/>
</dbReference>
<organism evidence="1">
    <name type="scientific">Siphoviridae sp. ctCS019</name>
    <dbReference type="NCBI Taxonomy" id="2825378"/>
    <lineage>
        <taxon>Viruses</taxon>
        <taxon>Duplodnaviria</taxon>
        <taxon>Heunggongvirae</taxon>
        <taxon>Uroviricota</taxon>
        <taxon>Caudoviricetes</taxon>
    </lineage>
</organism>
<evidence type="ECO:0000313" key="1">
    <source>
        <dbReference type="EMBL" id="DAF89678.1"/>
    </source>
</evidence>
<protein>
    <submittedName>
        <fullName evidence="1">Uncharacterized protein</fullName>
    </submittedName>
</protein>
<proteinExistence type="predicted"/>